<organism evidence="8 9">
    <name type="scientific">Ananas comosus</name>
    <name type="common">Pineapple</name>
    <name type="synonym">Ananas ananas</name>
    <dbReference type="NCBI Taxonomy" id="4615"/>
    <lineage>
        <taxon>Eukaryota</taxon>
        <taxon>Viridiplantae</taxon>
        <taxon>Streptophyta</taxon>
        <taxon>Embryophyta</taxon>
        <taxon>Tracheophyta</taxon>
        <taxon>Spermatophyta</taxon>
        <taxon>Magnoliopsida</taxon>
        <taxon>Liliopsida</taxon>
        <taxon>Poales</taxon>
        <taxon>Bromeliaceae</taxon>
        <taxon>Bromelioideae</taxon>
        <taxon>Ananas</taxon>
    </lineage>
</organism>
<dbReference type="Pfam" id="PF13855">
    <property type="entry name" value="LRR_8"/>
    <property type="match status" value="2"/>
</dbReference>
<dbReference type="STRING" id="4615.A0A199V0K9"/>
<dbReference type="SUPFAM" id="SSF52058">
    <property type="entry name" value="L domain-like"/>
    <property type="match status" value="1"/>
</dbReference>
<keyword evidence="8" id="KW-0675">Receptor</keyword>
<keyword evidence="8" id="KW-0808">Transferase</keyword>
<dbReference type="InterPro" id="IPR001611">
    <property type="entry name" value="Leu-rich_rpt"/>
</dbReference>
<keyword evidence="3" id="KW-0732">Signal</keyword>
<dbReference type="FunFam" id="3.80.10.10:FF:000400">
    <property type="entry name" value="Nuclear pore complex protein NUP107"/>
    <property type="match status" value="1"/>
</dbReference>
<keyword evidence="2" id="KW-0433">Leucine-rich repeat</keyword>
<keyword evidence="6" id="KW-1133">Transmembrane helix</keyword>
<keyword evidence="5 6" id="KW-0472">Membrane</keyword>
<dbReference type="InterPro" id="IPR013210">
    <property type="entry name" value="LRR_N_plant-typ"/>
</dbReference>
<dbReference type="EMBL" id="LSRQ01003912">
    <property type="protein sequence ID" value="OAY70425.1"/>
    <property type="molecule type" value="Genomic_DNA"/>
</dbReference>
<dbReference type="PANTHER" id="PTHR48065:SF75">
    <property type="entry name" value="LEUCINE-RICH REPEAT-CONTAINING N-TERMINAL PLANT-TYPE DOMAIN-CONTAINING PROTEIN"/>
    <property type="match status" value="1"/>
</dbReference>
<proteinExistence type="predicted"/>
<dbReference type="InterPro" id="IPR032675">
    <property type="entry name" value="LRR_dom_sf"/>
</dbReference>
<keyword evidence="8" id="KW-0418">Kinase</keyword>
<keyword evidence="4" id="KW-0677">Repeat</keyword>
<feature type="domain" description="Leucine-rich repeat-containing N-terminal plant-type" evidence="7">
    <location>
        <begin position="66"/>
        <end position="109"/>
    </location>
</feature>
<dbReference type="AlphaFoldDB" id="A0A199V0K9"/>
<comment type="subcellular location">
    <subcellularLocation>
        <location evidence="1">Membrane</location>
    </subcellularLocation>
</comment>
<dbReference type="PANTHER" id="PTHR48065">
    <property type="entry name" value="OS10G0469600 PROTEIN"/>
    <property type="match status" value="1"/>
</dbReference>
<sequence>MTEKGGGYVIINKPTPESRVPSPRRLHLHTNSAMKRPLPNLSIRLFRIVFFLFFFFLSISTGKALSEAEALLKWKASLHEEPQSLSSWSPSNNASAAAPPCRWAGVRCDAAGKSVVELSLPNSNLNGTLDALDFSSLPNLTALDLNNNLLQGSVPASISSPARLTRLDLGSNGFVGPIPPEIGRLSELLDLRLYNNNLAGPIPFQLSYLPKVRYFDLGSNYLANPDYQKFSAMPSVTHLSLFLNSLTMQFPRFILNCTNLTYLDLSQNAFSGPIPDSISTDLPHLEYLNLSYNSFAGNIPASLTKLSRSGTCVSEPTISPADTPVLGSISTLRILELF</sequence>
<protein>
    <submittedName>
        <fullName evidence="8">Putative LRR receptor-like serine/threonine-protein kinase</fullName>
    </submittedName>
</protein>
<evidence type="ECO:0000256" key="1">
    <source>
        <dbReference type="ARBA" id="ARBA00004370"/>
    </source>
</evidence>
<dbReference type="Gene3D" id="3.80.10.10">
    <property type="entry name" value="Ribonuclease Inhibitor"/>
    <property type="match status" value="2"/>
</dbReference>
<dbReference type="FunFam" id="3.80.10.10:FF:000687">
    <property type="entry name" value="Leucine Rich Repeat family protein, expressed"/>
    <property type="match status" value="1"/>
</dbReference>
<evidence type="ECO:0000259" key="7">
    <source>
        <dbReference type="Pfam" id="PF08263"/>
    </source>
</evidence>
<evidence type="ECO:0000256" key="6">
    <source>
        <dbReference type="SAM" id="Phobius"/>
    </source>
</evidence>
<keyword evidence="6" id="KW-0812">Transmembrane</keyword>
<dbReference type="Pfam" id="PF08263">
    <property type="entry name" value="LRRNT_2"/>
    <property type="match status" value="1"/>
</dbReference>
<comment type="caution">
    <text evidence="8">The sequence shown here is derived from an EMBL/GenBank/DDBJ whole genome shotgun (WGS) entry which is preliminary data.</text>
</comment>
<evidence type="ECO:0000313" key="8">
    <source>
        <dbReference type="EMBL" id="OAY70425.1"/>
    </source>
</evidence>
<feature type="transmembrane region" description="Helical" evidence="6">
    <location>
        <begin position="45"/>
        <end position="65"/>
    </location>
</feature>
<evidence type="ECO:0000256" key="4">
    <source>
        <dbReference type="ARBA" id="ARBA00022737"/>
    </source>
</evidence>
<gene>
    <name evidence="8" type="ORF">ACMD2_24779</name>
</gene>
<evidence type="ECO:0000256" key="2">
    <source>
        <dbReference type="ARBA" id="ARBA00022614"/>
    </source>
</evidence>
<evidence type="ECO:0000256" key="3">
    <source>
        <dbReference type="ARBA" id="ARBA00022729"/>
    </source>
</evidence>
<name>A0A199V0K9_ANACO</name>
<evidence type="ECO:0000313" key="9">
    <source>
        <dbReference type="Proteomes" id="UP000092600"/>
    </source>
</evidence>
<evidence type="ECO:0000256" key="5">
    <source>
        <dbReference type="ARBA" id="ARBA00023136"/>
    </source>
</evidence>
<reference evidence="8 9" key="1">
    <citation type="journal article" date="2016" name="DNA Res.">
        <title>The draft genome of MD-2 pineapple using hybrid error correction of long reads.</title>
        <authorList>
            <person name="Redwan R.M."/>
            <person name="Saidin A."/>
            <person name="Kumar S.V."/>
        </authorList>
    </citation>
    <scope>NUCLEOTIDE SEQUENCE [LARGE SCALE GENOMIC DNA]</scope>
    <source>
        <strain evidence="9">cv. MD2</strain>
        <tissue evidence="8">Leaf</tissue>
    </source>
</reference>
<dbReference type="Proteomes" id="UP000092600">
    <property type="component" value="Unassembled WGS sequence"/>
</dbReference>
<accession>A0A199V0K9</accession>
<dbReference type="GO" id="GO:0016301">
    <property type="term" value="F:kinase activity"/>
    <property type="evidence" value="ECO:0007669"/>
    <property type="project" value="UniProtKB-KW"/>
</dbReference>
<dbReference type="GO" id="GO:0016020">
    <property type="term" value="C:membrane"/>
    <property type="evidence" value="ECO:0007669"/>
    <property type="project" value="UniProtKB-SubCell"/>
</dbReference>